<organism evidence="2 3">
    <name type="scientific">Botryosphaeria dothidea</name>
    <dbReference type="NCBI Taxonomy" id="55169"/>
    <lineage>
        <taxon>Eukaryota</taxon>
        <taxon>Fungi</taxon>
        <taxon>Dikarya</taxon>
        <taxon>Ascomycota</taxon>
        <taxon>Pezizomycotina</taxon>
        <taxon>Dothideomycetes</taxon>
        <taxon>Dothideomycetes incertae sedis</taxon>
        <taxon>Botryosphaeriales</taxon>
        <taxon>Botryosphaeriaceae</taxon>
        <taxon>Botryosphaeria</taxon>
    </lineage>
</organism>
<accession>A0A8H4J455</accession>
<comment type="caution">
    <text evidence="2">The sequence shown here is derived from an EMBL/GenBank/DDBJ whole genome shotgun (WGS) entry which is preliminary data.</text>
</comment>
<feature type="region of interest" description="Disordered" evidence="1">
    <location>
        <begin position="84"/>
        <end position="105"/>
    </location>
</feature>
<sequence length="383" mass="42967">MASKLQTSNERIVIITSPRGSAADDSVSSISRLANCINELLSKPEEITTKKELVIAGGWTFAKDTTDVLQAKFGKLDLESAVDTETDEPLRTGDLSRARSQSSAAQKNTLQKHELEWSLAICFIKSILEKIQGLRSLEWETDLPFSKEIWPVIPDNIQKLSLNMFVPDGEDLDFNEPHPDYFTHDDLMNLGHFQHLKSLRIYNMADSFQSILWEAVWKNPGLITLELGMRDNPITRDSDNAGKPMPVIDANWKYNAKRVATDTYRGREGAGMLHHLHGHGEYLDHVAISKARNAVMYSMGELKSMPMMTLRLSNFVVDDTSFSKYFDGLRKIVFCQNCVDAGFVLPENLKDKVHIFTRASGLGELIDGGETELEVKMVGEEAA</sequence>
<dbReference type="AlphaFoldDB" id="A0A8H4J455"/>
<proteinExistence type="predicted"/>
<evidence type="ECO:0000313" key="3">
    <source>
        <dbReference type="Proteomes" id="UP000572817"/>
    </source>
</evidence>
<name>A0A8H4J455_9PEZI</name>
<keyword evidence="3" id="KW-1185">Reference proteome</keyword>
<dbReference type="EMBL" id="WWBZ02000009">
    <property type="protein sequence ID" value="KAF4311467.1"/>
    <property type="molecule type" value="Genomic_DNA"/>
</dbReference>
<dbReference type="Proteomes" id="UP000572817">
    <property type="component" value="Unassembled WGS sequence"/>
</dbReference>
<feature type="compositionally biased region" description="Basic and acidic residues" evidence="1">
    <location>
        <begin position="88"/>
        <end position="97"/>
    </location>
</feature>
<reference evidence="2" key="1">
    <citation type="submission" date="2020-04" db="EMBL/GenBank/DDBJ databases">
        <title>Genome Assembly and Annotation of Botryosphaeria dothidea sdau 11-99, a Latent Pathogen of Apple Fruit Ring Rot in China.</title>
        <authorList>
            <person name="Yu C."/>
            <person name="Diao Y."/>
            <person name="Lu Q."/>
            <person name="Zhao J."/>
            <person name="Cui S."/>
            <person name="Peng C."/>
            <person name="He B."/>
            <person name="Liu H."/>
        </authorList>
    </citation>
    <scope>NUCLEOTIDE SEQUENCE [LARGE SCALE GENOMIC DNA]</scope>
    <source>
        <strain evidence="2">Sdau11-99</strain>
    </source>
</reference>
<evidence type="ECO:0000313" key="2">
    <source>
        <dbReference type="EMBL" id="KAF4311467.1"/>
    </source>
</evidence>
<gene>
    <name evidence="2" type="ORF">GTA08_BOTSDO12955</name>
</gene>
<protein>
    <submittedName>
        <fullName evidence="2">Uncharacterized protein</fullName>
    </submittedName>
</protein>
<evidence type="ECO:0000256" key="1">
    <source>
        <dbReference type="SAM" id="MobiDB-lite"/>
    </source>
</evidence>
<dbReference type="OrthoDB" id="5368934at2759"/>